<proteinExistence type="predicted"/>
<evidence type="ECO:0000313" key="1">
    <source>
        <dbReference type="EMBL" id="KAG0422436.1"/>
    </source>
</evidence>
<comment type="caution">
    <text evidence="1">The sequence shown here is derived from an EMBL/GenBank/DDBJ whole genome shotgun (WGS) entry which is preliminary data.</text>
</comment>
<gene>
    <name evidence="1" type="ORF">HPB47_001738</name>
</gene>
<protein>
    <submittedName>
        <fullName evidence="1">Uncharacterized protein</fullName>
    </submittedName>
</protein>
<accession>A0AC60PPC3</accession>
<organism evidence="1 2">
    <name type="scientific">Ixodes persulcatus</name>
    <name type="common">Taiga tick</name>
    <dbReference type="NCBI Taxonomy" id="34615"/>
    <lineage>
        <taxon>Eukaryota</taxon>
        <taxon>Metazoa</taxon>
        <taxon>Ecdysozoa</taxon>
        <taxon>Arthropoda</taxon>
        <taxon>Chelicerata</taxon>
        <taxon>Arachnida</taxon>
        <taxon>Acari</taxon>
        <taxon>Parasitiformes</taxon>
        <taxon>Ixodida</taxon>
        <taxon>Ixodoidea</taxon>
        <taxon>Ixodidae</taxon>
        <taxon>Ixodinae</taxon>
        <taxon>Ixodes</taxon>
    </lineage>
</organism>
<evidence type="ECO:0000313" key="2">
    <source>
        <dbReference type="Proteomes" id="UP000805193"/>
    </source>
</evidence>
<dbReference type="Proteomes" id="UP000805193">
    <property type="component" value="Unassembled WGS sequence"/>
</dbReference>
<dbReference type="EMBL" id="JABSTQ010010230">
    <property type="protein sequence ID" value="KAG0422436.1"/>
    <property type="molecule type" value="Genomic_DNA"/>
</dbReference>
<reference evidence="1 2" key="1">
    <citation type="journal article" date="2020" name="Cell">
        <title>Large-Scale Comparative Analyses of Tick Genomes Elucidate Their Genetic Diversity and Vector Capacities.</title>
        <authorList>
            <consortium name="Tick Genome and Microbiome Consortium (TIGMIC)"/>
            <person name="Jia N."/>
            <person name="Wang J."/>
            <person name="Shi W."/>
            <person name="Du L."/>
            <person name="Sun Y."/>
            <person name="Zhan W."/>
            <person name="Jiang J.F."/>
            <person name="Wang Q."/>
            <person name="Zhang B."/>
            <person name="Ji P."/>
            <person name="Bell-Sakyi L."/>
            <person name="Cui X.M."/>
            <person name="Yuan T.T."/>
            <person name="Jiang B.G."/>
            <person name="Yang W.F."/>
            <person name="Lam T.T."/>
            <person name="Chang Q.C."/>
            <person name="Ding S.J."/>
            <person name="Wang X.J."/>
            <person name="Zhu J.G."/>
            <person name="Ruan X.D."/>
            <person name="Zhao L."/>
            <person name="Wei J.T."/>
            <person name="Ye R.Z."/>
            <person name="Que T.C."/>
            <person name="Du C.H."/>
            <person name="Zhou Y.H."/>
            <person name="Cheng J.X."/>
            <person name="Dai P.F."/>
            <person name="Guo W.B."/>
            <person name="Han X.H."/>
            <person name="Huang E.J."/>
            <person name="Li L.F."/>
            <person name="Wei W."/>
            <person name="Gao Y.C."/>
            <person name="Liu J.Z."/>
            <person name="Shao H.Z."/>
            <person name="Wang X."/>
            <person name="Wang C.C."/>
            <person name="Yang T.C."/>
            <person name="Huo Q.B."/>
            <person name="Li W."/>
            <person name="Chen H.Y."/>
            <person name="Chen S.E."/>
            <person name="Zhou L.G."/>
            <person name="Ni X.B."/>
            <person name="Tian J.H."/>
            <person name="Sheng Y."/>
            <person name="Liu T."/>
            <person name="Pan Y.S."/>
            <person name="Xia L.Y."/>
            <person name="Li J."/>
            <person name="Zhao F."/>
            <person name="Cao W.C."/>
        </authorList>
    </citation>
    <scope>NUCLEOTIDE SEQUENCE [LARGE SCALE GENOMIC DNA]</scope>
    <source>
        <strain evidence="1">Iper-2018</strain>
    </source>
</reference>
<sequence>MTKSVPNFLTVAGHHVMCEYQDMKRMRDRCGLEGHFGAACNTPRCNRCGAFGHNNDGCSSPYRWCGHNQGTTDCTQPRSYSAVARAADTTPGSLPTSVPSLASDGPQPAFNPSCRLRPTTWFGRKLRKVQQSALQLFLSVTTDD</sequence>
<name>A0AC60PPC3_IXOPE</name>
<keyword evidence="2" id="KW-1185">Reference proteome</keyword>